<sequence>MVWGDNLDVENLEYQPGDFLEIYFTLYMETGYIRSNDTQSKVKKSAGIFFKQNFITNN</sequence>
<accession>A0A0X3ANL0</accession>
<dbReference type="AlphaFoldDB" id="A0A0X3ANL0"/>
<keyword evidence="2" id="KW-1185">Reference proteome</keyword>
<gene>
    <name evidence="1" type="ORF">Ga0061079_10488</name>
</gene>
<organism evidence="1 2">
    <name type="scientific">Apibacter mensalis</name>
    <dbReference type="NCBI Taxonomy" id="1586267"/>
    <lineage>
        <taxon>Bacteria</taxon>
        <taxon>Pseudomonadati</taxon>
        <taxon>Bacteroidota</taxon>
        <taxon>Flavobacteriia</taxon>
        <taxon>Flavobacteriales</taxon>
        <taxon>Weeksellaceae</taxon>
        <taxon>Apibacter</taxon>
    </lineage>
</organism>
<proteinExistence type="predicted"/>
<dbReference type="EMBL" id="FCOR01000004">
    <property type="protein sequence ID" value="CVK15970.1"/>
    <property type="molecule type" value="Genomic_DNA"/>
</dbReference>
<dbReference type="Proteomes" id="UP000182761">
    <property type="component" value="Unassembled WGS sequence"/>
</dbReference>
<reference evidence="1 2" key="1">
    <citation type="submission" date="2016-01" db="EMBL/GenBank/DDBJ databases">
        <authorList>
            <person name="McClelland M."/>
            <person name="Jain A."/>
            <person name="Saraogi P."/>
            <person name="Mendelson R."/>
            <person name="Westerman R."/>
            <person name="SanMiguel P."/>
            <person name="Csonka L."/>
        </authorList>
    </citation>
    <scope>NUCLEOTIDE SEQUENCE [LARGE SCALE GENOMIC DNA]</scope>
    <source>
        <strain evidence="1 2">R-53146</strain>
    </source>
</reference>
<evidence type="ECO:0000313" key="1">
    <source>
        <dbReference type="EMBL" id="CVK15970.1"/>
    </source>
</evidence>
<evidence type="ECO:0000313" key="2">
    <source>
        <dbReference type="Proteomes" id="UP000182761"/>
    </source>
</evidence>
<name>A0A0X3ANL0_9FLAO</name>
<dbReference type="RefSeq" id="WP_156332308.1">
    <property type="nucleotide sequence ID" value="NZ_FCOR01000004.1"/>
</dbReference>
<protein>
    <submittedName>
        <fullName evidence="1">Uncharacterized protein</fullName>
    </submittedName>
</protein>